<keyword evidence="10" id="KW-1185">Reference proteome</keyword>
<keyword evidence="3 7" id="KW-0227">DNA damage</keyword>
<comment type="caution">
    <text evidence="9">The sequence shown here is derived from an EMBL/GenBank/DDBJ whole genome shotgun (WGS) entry which is preliminary data.</text>
</comment>
<dbReference type="InterPro" id="IPR037278">
    <property type="entry name" value="ARFGAP/RecO"/>
</dbReference>
<dbReference type="InterPro" id="IPR003717">
    <property type="entry name" value="RecO"/>
</dbReference>
<dbReference type="PROSITE" id="PS01242">
    <property type="entry name" value="ZF_FPG_1"/>
    <property type="match status" value="1"/>
</dbReference>
<keyword evidence="4 7" id="KW-0233">DNA recombination</keyword>
<dbReference type="Proteomes" id="UP000657006">
    <property type="component" value="Unassembled WGS sequence"/>
</dbReference>
<evidence type="ECO:0000256" key="7">
    <source>
        <dbReference type="HAMAP-Rule" id="MF_00201"/>
    </source>
</evidence>
<dbReference type="Pfam" id="PF11967">
    <property type="entry name" value="RecO_N"/>
    <property type="match status" value="1"/>
</dbReference>
<dbReference type="PANTHER" id="PTHR33991:SF1">
    <property type="entry name" value="DNA REPAIR PROTEIN RECO"/>
    <property type="match status" value="1"/>
</dbReference>
<evidence type="ECO:0000256" key="3">
    <source>
        <dbReference type="ARBA" id="ARBA00022763"/>
    </source>
</evidence>
<dbReference type="SUPFAM" id="SSF57863">
    <property type="entry name" value="ArfGap/RecO-like zinc finger"/>
    <property type="match status" value="1"/>
</dbReference>
<evidence type="ECO:0000313" key="9">
    <source>
        <dbReference type="EMBL" id="MBC8544058.1"/>
    </source>
</evidence>
<dbReference type="Gene3D" id="6.20.220.20">
    <property type="entry name" value="Recombination protein O, zinc-binding domain"/>
    <property type="match status" value="1"/>
</dbReference>
<gene>
    <name evidence="7 9" type="primary">recO</name>
    <name evidence="9" type="ORF">H8730_10915</name>
</gene>
<dbReference type="GO" id="GO:0043590">
    <property type="term" value="C:bacterial nucleoid"/>
    <property type="evidence" value="ECO:0007669"/>
    <property type="project" value="TreeGrafter"/>
</dbReference>
<dbReference type="InterPro" id="IPR015887">
    <property type="entry name" value="DNA_glyclase_Znf_dom_DNA_BS"/>
</dbReference>
<dbReference type="Gene3D" id="2.40.50.140">
    <property type="entry name" value="Nucleic acid-binding proteins"/>
    <property type="match status" value="1"/>
</dbReference>
<dbReference type="AlphaFoldDB" id="A0A926DRT3"/>
<dbReference type="InterPro" id="IPR042242">
    <property type="entry name" value="RecO_C"/>
</dbReference>
<dbReference type="NCBIfam" id="TIGR00613">
    <property type="entry name" value="reco"/>
    <property type="match status" value="1"/>
</dbReference>
<dbReference type="GO" id="GO:0006302">
    <property type="term" value="P:double-strand break repair"/>
    <property type="evidence" value="ECO:0007669"/>
    <property type="project" value="TreeGrafter"/>
</dbReference>
<dbReference type="GO" id="GO:0008270">
    <property type="term" value="F:zinc ion binding"/>
    <property type="evidence" value="ECO:0007669"/>
    <property type="project" value="InterPro"/>
</dbReference>
<dbReference type="GO" id="GO:0003906">
    <property type="term" value="F:DNA-(apurinic or apyrimidinic site) endonuclease activity"/>
    <property type="evidence" value="ECO:0007669"/>
    <property type="project" value="InterPro"/>
</dbReference>
<dbReference type="GO" id="GO:0006310">
    <property type="term" value="P:DNA recombination"/>
    <property type="evidence" value="ECO:0007669"/>
    <property type="project" value="UniProtKB-UniRule"/>
</dbReference>
<evidence type="ECO:0000259" key="8">
    <source>
        <dbReference type="Pfam" id="PF11967"/>
    </source>
</evidence>
<dbReference type="Gene3D" id="1.20.1440.120">
    <property type="entry name" value="Recombination protein O, C-terminal domain"/>
    <property type="match status" value="1"/>
</dbReference>
<evidence type="ECO:0000313" key="10">
    <source>
        <dbReference type="Proteomes" id="UP000657006"/>
    </source>
</evidence>
<dbReference type="RefSeq" id="WP_177718897.1">
    <property type="nucleotide sequence ID" value="NZ_JACRSQ010000015.1"/>
</dbReference>
<evidence type="ECO:0000256" key="5">
    <source>
        <dbReference type="ARBA" id="ARBA00023204"/>
    </source>
</evidence>
<evidence type="ECO:0000256" key="1">
    <source>
        <dbReference type="ARBA" id="ARBA00007452"/>
    </source>
</evidence>
<feature type="domain" description="DNA replication/recombination mediator RecO N-terminal" evidence="8">
    <location>
        <begin position="1"/>
        <end position="64"/>
    </location>
</feature>
<sequence>MGEQDKRVTILTKEGGKLQAIAKGAKSSRGKLSGSTQLFYYGDFLLDKGRTFYYIREVQILESFYSIRQDFLKVSYGAFMLETATVLSLDGQENRDLLFLLLKGLMALKAEGQDDQTIAMTFAMRSVSDNGFRPQIDHCDMCGRPVDEGSAWAFIIGRGALICPDCQRKTQEYGKRVSATVLRALKYIVTSPVDRVYRFAILPEFGQELASLVEEYVVTHTGQNYASLNFMKKNLL</sequence>
<comment type="similarity">
    <text evidence="1 7">Belongs to the RecO family.</text>
</comment>
<name>A0A926DRT3_9FIRM</name>
<dbReference type="GO" id="GO:0016799">
    <property type="term" value="F:hydrolase activity, hydrolyzing N-glycosyl compounds"/>
    <property type="evidence" value="ECO:0007669"/>
    <property type="project" value="InterPro"/>
</dbReference>
<dbReference type="InterPro" id="IPR022572">
    <property type="entry name" value="DNA_rep/recomb_RecO_N"/>
</dbReference>
<evidence type="ECO:0000256" key="4">
    <source>
        <dbReference type="ARBA" id="ARBA00023172"/>
    </source>
</evidence>
<evidence type="ECO:0000256" key="2">
    <source>
        <dbReference type="ARBA" id="ARBA00021310"/>
    </source>
</evidence>
<dbReference type="PANTHER" id="PTHR33991">
    <property type="entry name" value="DNA REPAIR PROTEIN RECO"/>
    <property type="match status" value="1"/>
</dbReference>
<comment type="function">
    <text evidence="7">Involved in DNA repair and RecF pathway recombination.</text>
</comment>
<dbReference type="EMBL" id="JACRSQ010000015">
    <property type="protein sequence ID" value="MBC8544058.1"/>
    <property type="molecule type" value="Genomic_DNA"/>
</dbReference>
<dbReference type="InterPro" id="IPR012340">
    <property type="entry name" value="NA-bd_OB-fold"/>
</dbReference>
<protein>
    <recommendedName>
        <fullName evidence="2 7">DNA repair protein RecO</fullName>
    </recommendedName>
    <alternativeName>
        <fullName evidence="6 7">Recombination protein O</fullName>
    </alternativeName>
</protein>
<evidence type="ECO:0000256" key="6">
    <source>
        <dbReference type="ARBA" id="ARBA00033409"/>
    </source>
</evidence>
<accession>A0A926DRT3</accession>
<proteinExistence type="inferred from homology"/>
<dbReference type="SUPFAM" id="SSF50249">
    <property type="entry name" value="Nucleic acid-binding proteins"/>
    <property type="match status" value="1"/>
</dbReference>
<reference evidence="9" key="1">
    <citation type="submission" date="2020-08" db="EMBL/GenBank/DDBJ databases">
        <title>Genome public.</title>
        <authorList>
            <person name="Liu C."/>
            <person name="Sun Q."/>
        </authorList>
    </citation>
    <scope>NUCLEOTIDE SEQUENCE</scope>
    <source>
        <strain evidence="9">NSJ-32</strain>
    </source>
</reference>
<dbReference type="HAMAP" id="MF_00201">
    <property type="entry name" value="RecO"/>
    <property type="match status" value="1"/>
</dbReference>
<keyword evidence="5 7" id="KW-0234">DNA repair</keyword>
<organism evidence="9 10">
    <name type="scientific">Bianquea renquensis</name>
    <dbReference type="NCBI Taxonomy" id="2763661"/>
    <lineage>
        <taxon>Bacteria</taxon>
        <taxon>Bacillati</taxon>
        <taxon>Bacillota</taxon>
        <taxon>Clostridia</taxon>
        <taxon>Eubacteriales</taxon>
        <taxon>Bianqueaceae</taxon>
        <taxon>Bianquea</taxon>
    </lineage>
</organism>
<dbReference type="Pfam" id="PF02565">
    <property type="entry name" value="RecO_C"/>
    <property type="match status" value="1"/>
</dbReference>
<dbReference type="GO" id="GO:0003677">
    <property type="term" value="F:DNA binding"/>
    <property type="evidence" value="ECO:0007669"/>
    <property type="project" value="InterPro"/>
</dbReference>